<dbReference type="EMBL" id="NIRI02000056">
    <property type="protein sequence ID" value="KAG5443479.1"/>
    <property type="molecule type" value="Genomic_DNA"/>
</dbReference>
<proteinExistence type="predicted"/>
<sequence length="166" mass="18419">MFVILLMSSGPFSPRTTKAFAESPPKDIWTHFSSFRRRCQSNGHCFVVSTSIWSAPAFESQNFKSSAKSRHGLKENLGCVSRNSQAGPFAKQQACQHEDSTKISSKIALNWVLEGAWATVRGRLSHVPITRNNIKNLPNKSVRSEREILAVSLPYVSQVDGEKLVG</sequence>
<dbReference type="Proteomes" id="UP000286415">
    <property type="component" value="Unassembled WGS sequence"/>
</dbReference>
<reference evidence="1 2" key="1">
    <citation type="journal article" date="2018" name="Biotechnol. Adv.">
        <title>Improved genomic resources and new bioinformatic workflow for the carcinogenic parasite Clonorchis sinensis: Biotechnological implications.</title>
        <authorList>
            <person name="Wang D."/>
            <person name="Korhonen P.K."/>
            <person name="Gasser R.B."/>
            <person name="Young N.D."/>
        </authorList>
    </citation>
    <scope>NUCLEOTIDE SEQUENCE [LARGE SCALE GENOMIC DNA]</scope>
    <source>
        <strain evidence="1">Cs-k2</strain>
    </source>
</reference>
<organism evidence="1 2">
    <name type="scientific">Clonorchis sinensis</name>
    <name type="common">Chinese liver fluke</name>
    <dbReference type="NCBI Taxonomy" id="79923"/>
    <lineage>
        <taxon>Eukaryota</taxon>
        <taxon>Metazoa</taxon>
        <taxon>Spiralia</taxon>
        <taxon>Lophotrochozoa</taxon>
        <taxon>Platyhelminthes</taxon>
        <taxon>Trematoda</taxon>
        <taxon>Digenea</taxon>
        <taxon>Opisthorchiida</taxon>
        <taxon>Opisthorchiata</taxon>
        <taxon>Opisthorchiidae</taxon>
        <taxon>Clonorchis</taxon>
    </lineage>
</organism>
<accession>A0A3R7CM36</accession>
<comment type="caution">
    <text evidence="1">The sequence shown here is derived from an EMBL/GenBank/DDBJ whole genome shotgun (WGS) entry which is preliminary data.</text>
</comment>
<dbReference type="AlphaFoldDB" id="A0A3R7CM36"/>
<evidence type="ECO:0000313" key="2">
    <source>
        <dbReference type="Proteomes" id="UP000286415"/>
    </source>
</evidence>
<reference evidence="1 2" key="2">
    <citation type="journal article" date="2021" name="Genomics">
        <title>High-quality reference genome for Clonorchis sinensis.</title>
        <authorList>
            <person name="Young N.D."/>
            <person name="Stroehlein A.J."/>
            <person name="Kinkar L."/>
            <person name="Wang T."/>
            <person name="Sohn W.M."/>
            <person name="Chang B.C.H."/>
            <person name="Kaur P."/>
            <person name="Weisz D."/>
            <person name="Dudchenko O."/>
            <person name="Aiden E.L."/>
            <person name="Korhonen P.K."/>
            <person name="Gasser R.B."/>
        </authorList>
    </citation>
    <scope>NUCLEOTIDE SEQUENCE [LARGE SCALE GENOMIC DNA]</scope>
    <source>
        <strain evidence="1">Cs-k2</strain>
    </source>
</reference>
<keyword evidence="2" id="KW-1185">Reference proteome</keyword>
<dbReference type="InParanoid" id="A0A3R7CM36"/>
<protein>
    <submittedName>
        <fullName evidence="1">Uncharacterized protein</fullName>
    </submittedName>
</protein>
<evidence type="ECO:0000313" key="1">
    <source>
        <dbReference type="EMBL" id="KAG5443479.1"/>
    </source>
</evidence>
<gene>
    <name evidence="1" type="ORF">CSKR_101038</name>
</gene>
<name>A0A3R7CM36_CLOSI</name>